<reference evidence="2" key="1">
    <citation type="journal article" date="2015" name="Genome Announc.">
        <title>Draft genome sequence of the fungus Penicillium brasilianum MG11.</title>
        <authorList>
            <person name="Horn F."/>
            <person name="Linde J."/>
            <person name="Mattern D.J."/>
            <person name="Walther G."/>
            <person name="Guthke R."/>
            <person name="Brakhage A.A."/>
            <person name="Valiante V."/>
        </authorList>
    </citation>
    <scope>NUCLEOTIDE SEQUENCE [LARGE SCALE GENOMIC DNA]</scope>
    <source>
        <strain evidence="2">MG11</strain>
    </source>
</reference>
<evidence type="ECO:0000313" key="1">
    <source>
        <dbReference type="EMBL" id="CEJ59004.1"/>
    </source>
</evidence>
<gene>
    <name evidence="1" type="ORF">PMG11_07642</name>
</gene>
<sequence length="234" mass="26560">MDNEGPLSFQLRNRWSAADDYEFDCGPHVDVIHVAALWPTDQMLSLETLGIESLKMEKRDYLCRVPMSTLLRAETKASYSTRSAETQLLSDIKAIREQSSTEGRQAIIFIAYDLGAIVLKNALALASRSRRKYRDIFHDTAVTIFCGCPQRSSNFEIFQKDLFMFLLGRQTEEWSLLLTFSTITRLAQNIDASTSAFINSKLTMRSRVFSLYARENGPGSIHAVKLIQISLNLF</sequence>
<dbReference type="AlphaFoldDB" id="A0A0F7TQN0"/>
<keyword evidence="2" id="KW-1185">Reference proteome</keyword>
<dbReference type="STRING" id="104259.A0A0F7TQN0"/>
<dbReference type="Proteomes" id="UP000042958">
    <property type="component" value="Unassembled WGS sequence"/>
</dbReference>
<evidence type="ECO:0000313" key="2">
    <source>
        <dbReference type="Proteomes" id="UP000042958"/>
    </source>
</evidence>
<accession>A0A0F7TQN0</accession>
<dbReference type="EMBL" id="CDHK01000006">
    <property type="protein sequence ID" value="CEJ59004.1"/>
    <property type="molecule type" value="Genomic_DNA"/>
</dbReference>
<dbReference type="OrthoDB" id="341259at2759"/>
<proteinExistence type="predicted"/>
<protein>
    <submittedName>
        <fullName evidence="1">Uncharacterized protein</fullName>
    </submittedName>
</protein>
<name>A0A0F7TQN0_PENBI</name>
<organism evidence="1 2">
    <name type="scientific">Penicillium brasilianum</name>
    <dbReference type="NCBI Taxonomy" id="104259"/>
    <lineage>
        <taxon>Eukaryota</taxon>
        <taxon>Fungi</taxon>
        <taxon>Dikarya</taxon>
        <taxon>Ascomycota</taxon>
        <taxon>Pezizomycotina</taxon>
        <taxon>Eurotiomycetes</taxon>
        <taxon>Eurotiomycetidae</taxon>
        <taxon>Eurotiales</taxon>
        <taxon>Aspergillaceae</taxon>
        <taxon>Penicillium</taxon>
    </lineage>
</organism>